<dbReference type="Proteomes" id="UP000076722">
    <property type="component" value="Unassembled WGS sequence"/>
</dbReference>
<reference evidence="1 2" key="1">
    <citation type="journal article" date="2016" name="Mol. Biol. Evol.">
        <title>Comparative Genomics of Early-Diverging Mushroom-Forming Fungi Provides Insights into the Origins of Lignocellulose Decay Capabilities.</title>
        <authorList>
            <person name="Nagy L.G."/>
            <person name="Riley R."/>
            <person name="Tritt A."/>
            <person name="Adam C."/>
            <person name="Daum C."/>
            <person name="Floudas D."/>
            <person name="Sun H."/>
            <person name="Yadav J.S."/>
            <person name="Pangilinan J."/>
            <person name="Larsson K.H."/>
            <person name="Matsuura K."/>
            <person name="Barry K."/>
            <person name="Labutti K."/>
            <person name="Kuo R."/>
            <person name="Ohm R.A."/>
            <person name="Bhattacharya S.S."/>
            <person name="Shirouzu T."/>
            <person name="Yoshinaga Y."/>
            <person name="Martin F.M."/>
            <person name="Grigoriev I.V."/>
            <person name="Hibbett D.S."/>
        </authorList>
    </citation>
    <scope>NUCLEOTIDE SEQUENCE [LARGE SCALE GENOMIC DNA]</scope>
    <source>
        <strain evidence="1 2">HHB9708</strain>
    </source>
</reference>
<organism evidence="1 2">
    <name type="scientific">Sistotremastrum niveocremeum HHB9708</name>
    <dbReference type="NCBI Taxonomy" id="1314777"/>
    <lineage>
        <taxon>Eukaryota</taxon>
        <taxon>Fungi</taxon>
        <taxon>Dikarya</taxon>
        <taxon>Basidiomycota</taxon>
        <taxon>Agaricomycotina</taxon>
        <taxon>Agaricomycetes</taxon>
        <taxon>Sistotremastrales</taxon>
        <taxon>Sistotremastraceae</taxon>
        <taxon>Sertulicium</taxon>
        <taxon>Sertulicium niveocremeum</taxon>
    </lineage>
</organism>
<evidence type="ECO:0000313" key="2">
    <source>
        <dbReference type="Proteomes" id="UP000076722"/>
    </source>
</evidence>
<dbReference type="AlphaFoldDB" id="A0A164S680"/>
<evidence type="ECO:0008006" key="3">
    <source>
        <dbReference type="Google" id="ProtNLM"/>
    </source>
</evidence>
<name>A0A164S680_9AGAM</name>
<dbReference type="EMBL" id="KV419416">
    <property type="protein sequence ID" value="KZS91188.1"/>
    <property type="molecule type" value="Genomic_DNA"/>
</dbReference>
<accession>A0A164S680</accession>
<evidence type="ECO:0000313" key="1">
    <source>
        <dbReference type="EMBL" id="KZS91188.1"/>
    </source>
</evidence>
<dbReference type="OrthoDB" id="3365698at2759"/>
<gene>
    <name evidence="1" type="ORF">SISNIDRAFT_551026</name>
</gene>
<proteinExistence type="predicted"/>
<keyword evidence="2" id="KW-1185">Reference proteome</keyword>
<sequence length="484" mass="55797">MQLPKLLSRRQRSKELVKFLKASASKLLRTSTRSSAIESKIESSDLSRRLPYELLTVIFELAVRGHHNFPAVAVVVCSYWRAVALAYAPLWSYIWLDHRSPKLKYDLWKERLGDLDIPRSITIVALVREQTLTEEWQYITETLQAGKRNFDIRSFHLDGDIETFDWSAFKMGLNTYEEVSLHVDDRWPSEKPLFCSSPIPFWPRHVFPDSKPVRSISLCSVTMNFKILDFSQVRILELFNTNTNSFPYPNRLMPALQTMSHLQTLVVELEELPVALKCSYANYGFLRLESLLHLQVGGSWPINGFLRALYLPNLQSFVIDRALDSPLMALTIISCVAPPLRRLCISRCTVNPERLVDRLGSFCSLSTIYLISATDPRLADAFYQRRKLDPSILSSLQLLDTYDADGNFERLVPTPSTTRRIVVKGEQMNQRRREIFDLVMQRTTLHATCDMTSPSCDALKEQLRKRFKHINRASDYPLGTMLLR</sequence>
<protein>
    <recommendedName>
        <fullName evidence="3">F-box domain-containing protein</fullName>
    </recommendedName>
</protein>
<dbReference type="SUPFAM" id="SSF52047">
    <property type="entry name" value="RNI-like"/>
    <property type="match status" value="1"/>
</dbReference>